<dbReference type="InterPro" id="IPR018710">
    <property type="entry name" value="DUF2232"/>
</dbReference>
<proteinExistence type="predicted"/>
<sequence length="161" mass="17514">MEADGPLADRAVVEPILADLSRIMTGIAAAGVSLNVLLCLFLARAWQAQLYNPGGFRNEFHALRLGQRLALVSLGFIALSLLPLGVVSHMAGEIVIVILSLYVIQGLALLHSIVAQRGLHVAWLVVLYLVMLFIMPHLLVLVAVMGLVDTWADFRRRLAAK</sequence>
<evidence type="ECO:0000256" key="1">
    <source>
        <dbReference type="SAM" id="Phobius"/>
    </source>
</evidence>
<feature type="transmembrane region" description="Helical" evidence="1">
    <location>
        <begin position="66"/>
        <end position="87"/>
    </location>
</feature>
<feature type="transmembrane region" description="Helical" evidence="1">
    <location>
        <begin position="27"/>
        <end position="46"/>
    </location>
</feature>
<feature type="transmembrane region" description="Helical" evidence="1">
    <location>
        <begin position="121"/>
        <end position="148"/>
    </location>
</feature>
<name>A0A3B0ZQB9_9ZZZZ</name>
<evidence type="ECO:0000313" key="2">
    <source>
        <dbReference type="EMBL" id="VAW95745.1"/>
    </source>
</evidence>
<keyword evidence="1" id="KW-0812">Transmembrane</keyword>
<protein>
    <submittedName>
        <fullName evidence="2">Putative membrane protein</fullName>
    </submittedName>
</protein>
<accession>A0A3B0ZQB9</accession>
<keyword evidence="1" id="KW-0472">Membrane</keyword>
<reference evidence="2" key="1">
    <citation type="submission" date="2018-06" db="EMBL/GenBank/DDBJ databases">
        <authorList>
            <person name="Zhirakovskaya E."/>
        </authorList>
    </citation>
    <scope>NUCLEOTIDE SEQUENCE</scope>
</reference>
<feature type="transmembrane region" description="Helical" evidence="1">
    <location>
        <begin position="94"/>
        <end position="115"/>
    </location>
</feature>
<dbReference type="EMBL" id="UOFV01000069">
    <property type="protein sequence ID" value="VAW95745.1"/>
    <property type="molecule type" value="Genomic_DNA"/>
</dbReference>
<gene>
    <name evidence="2" type="ORF">MNBD_GAMMA19-1135</name>
</gene>
<keyword evidence="1" id="KW-1133">Transmembrane helix</keyword>
<dbReference type="Pfam" id="PF09991">
    <property type="entry name" value="DUF2232"/>
    <property type="match status" value="1"/>
</dbReference>
<dbReference type="AlphaFoldDB" id="A0A3B0ZQB9"/>
<organism evidence="2">
    <name type="scientific">hydrothermal vent metagenome</name>
    <dbReference type="NCBI Taxonomy" id="652676"/>
    <lineage>
        <taxon>unclassified sequences</taxon>
        <taxon>metagenomes</taxon>
        <taxon>ecological metagenomes</taxon>
    </lineage>
</organism>